<dbReference type="InParanoid" id="A0A6J3C030"/>
<proteinExistence type="predicted"/>
<keyword evidence="1" id="KW-1185">Reference proteome</keyword>
<organism evidence="1 2">
    <name type="scientific">Galleria mellonella</name>
    <name type="common">Greater wax moth</name>
    <dbReference type="NCBI Taxonomy" id="7137"/>
    <lineage>
        <taxon>Eukaryota</taxon>
        <taxon>Metazoa</taxon>
        <taxon>Ecdysozoa</taxon>
        <taxon>Arthropoda</taxon>
        <taxon>Hexapoda</taxon>
        <taxon>Insecta</taxon>
        <taxon>Pterygota</taxon>
        <taxon>Neoptera</taxon>
        <taxon>Endopterygota</taxon>
        <taxon>Lepidoptera</taxon>
        <taxon>Glossata</taxon>
        <taxon>Ditrysia</taxon>
        <taxon>Pyraloidea</taxon>
        <taxon>Pyralidae</taxon>
        <taxon>Galleriinae</taxon>
        <taxon>Galleria</taxon>
    </lineage>
</organism>
<dbReference type="GeneID" id="116412848"/>
<accession>A0A6J3C030</accession>
<evidence type="ECO:0000313" key="2">
    <source>
        <dbReference type="RefSeq" id="XP_031764279.2"/>
    </source>
</evidence>
<evidence type="ECO:0000313" key="1">
    <source>
        <dbReference type="Proteomes" id="UP001652740"/>
    </source>
</evidence>
<name>A0A6J3C030_GALME</name>
<reference evidence="2" key="1">
    <citation type="submission" date="2025-08" db="UniProtKB">
        <authorList>
            <consortium name="RefSeq"/>
        </authorList>
    </citation>
    <scope>IDENTIFICATION</scope>
    <source>
        <tissue evidence="2">Whole larvae</tissue>
    </source>
</reference>
<dbReference type="Proteomes" id="UP001652740">
    <property type="component" value="Unplaced"/>
</dbReference>
<dbReference type="AlphaFoldDB" id="A0A6J3C030"/>
<dbReference type="RefSeq" id="XP_031764279.2">
    <property type="nucleotide sequence ID" value="XM_031908419.2"/>
</dbReference>
<dbReference type="KEGG" id="gmw:116412848"/>
<protein>
    <submittedName>
        <fullName evidence="2">RNA-binding protein 12</fullName>
    </submittedName>
</protein>
<sequence length="216" mass="23788">MVVCNSLFLQISKTVLIFLTVQMSHAVNLGLIAGDLKPLTNPISIKKYNRHSPIFININSKSNPLPSLPLPKLPSKPPFKFPKPSLLSSSKLQVPIIPPIIVPPVIPKLPLLPLLPILPPILPPLPLVPPVLPRIPPLIPSIKLKKLLKPLKFPILGKTRLQKALGSEINTVTVPCPSLERKDDKISKNIVDKLTELKNRGTITGAEFRRILKCII</sequence>
<gene>
    <name evidence="2" type="primary">LOC116412848</name>
</gene>